<dbReference type="EMBL" id="RQTK01000278">
    <property type="protein sequence ID" value="RUS82628.1"/>
    <property type="molecule type" value="Genomic_DNA"/>
</dbReference>
<proteinExistence type="predicted"/>
<gene>
    <name evidence="1" type="ORF">EGW08_009621</name>
</gene>
<comment type="caution">
    <text evidence="1">The sequence shown here is derived from an EMBL/GenBank/DDBJ whole genome shotgun (WGS) entry which is preliminary data.</text>
</comment>
<dbReference type="AlphaFoldDB" id="A0A3S1BFQ6"/>
<evidence type="ECO:0000313" key="1">
    <source>
        <dbReference type="EMBL" id="RUS82628.1"/>
    </source>
</evidence>
<name>A0A3S1BFQ6_ELYCH</name>
<protein>
    <submittedName>
        <fullName evidence="1">Uncharacterized protein</fullName>
    </submittedName>
</protein>
<feature type="non-terminal residue" evidence="1">
    <location>
        <position position="93"/>
    </location>
</feature>
<accession>A0A3S1BFQ6</accession>
<keyword evidence="2" id="KW-1185">Reference proteome</keyword>
<organism evidence="1 2">
    <name type="scientific">Elysia chlorotica</name>
    <name type="common">Eastern emerald elysia</name>
    <name type="synonym">Sea slug</name>
    <dbReference type="NCBI Taxonomy" id="188477"/>
    <lineage>
        <taxon>Eukaryota</taxon>
        <taxon>Metazoa</taxon>
        <taxon>Spiralia</taxon>
        <taxon>Lophotrochozoa</taxon>
        <taxon>Mollusca</taxon>
        <taxon>Gastropoda</taxon>
        <taxon>Heterobranchia</taxon>
        <taxon>Euthyneura</taxon>
        <taxon>Panpulmonata</taxon>
        <taxon>Sacoglossa</taxon>
        <taxon>Placobranchoidea</taxon>
        <taxon>Plakobranchidae</taxon>
        <taxon>Elysia</taxon>
    </lineage>
</organism>
<feature type="non-terminal residue" evidence="1">
    <location>
        <position position="1"/>
    </location>
</feature>
<sequence length="93" mass="10027">TIELISDSDPLGHVLRVDDEAVDKLQQVGLVGDVVSRSDLVQYAAKPVLLSLGLIQDLQGAIVALPGVDAQSRQDLEHLLLDGTIVCRQGWEE</sequence>
<dbReference type="Proteomes" id="UP000271974">
    <property type="component" value="Unassembled WGS sequence"/>
</dbReference>
<reference evidence="1 2" key="1">
    <citation type="submission" date="2019-01" db="EMBL/GenBank/DDBJ databases">
        <title>A draft genome assembly of the solar-powered sea slug Elysia chlorotica.</title>
        <authorList>
            <person name="Cai H."/>
            <person name="Li Q."/>
            <person name="Fang X."/>
            <person name="Li J."/>
            <person name="Curtis N.E."/>
            <person name="Altenburger A."/>
            <person name="Shibata T."/>
            <person name="Feng M."/>
            <person name="Maeda T."/>
            <person name="Schwartz J.A."/>
            <person name="Shigenobu S."/>
            <person name="Lundholm N."/>
            <person name="Nishiyama T."/>
            <person name="Yang H."/>
            <person name="Hasebe M."/>
            <person name="Li S."/>
            <person name="Pierce S.K."/>
            <person name="Wang J."/>
        </authorList>
    </citation>
    <scope>NUCLEOTIDE SEQUENCE [LARGE SCALE GENOMIC DNA]</scope>
    <source>
        <strain evidence="1">EC2010</strain>
        <tissue evidence="1">Whole organism of an adult</tissue>
    </source>
</reference>
<evidence type="ECO:0000313" key="2">
    <source>
        <dbReference type="Proteomes" id="UP000271974"/>
    </source>
</evidence>